<dbReference type="SUPFAM" id="SSF56349">
    <property type="entry name" value="DNA breaking-rejoining enzymes"/>
    <property type="match status" value="1"/>
</dbReference>
<dbReference type="GO" id="GO:0003677">
    <property type="term" value="F:DNA binding"/>
    <property type="evidence" value="ECO:0007669"/>
    <property type="project" value="UniProtKB-UniRule"/>
</dbReference>
<dbReference type="KEGG" id="sya:A6768_11770"/>
<comment type="similarity">
    <text evidence="1">Belongs to the 'phage' integrase family.</text>
</comment>
<dbReference type="Proteomes" id="UP000219422">
    <property type="component" value="Chromosome"/>
</dbReference>
<evidence type="ECO:0000259" key="6">
    <source>
        <dbReference type="PROSITE" id="PS51898"/>
    </source>
</evidence>
<proteinExistence type="inferred from homology"/>
<evidence type="ECO:0000259" key="7">
    <source>
        <dbReference type="PROSITE" id="PS51900"/>
    </source>
</evidence>
<dbReference type="Pfam" id="PF14659">
    <property type="entry name" value="Phage_int_SAM_3"/>
    <property type="match status" value="1"/>
</dbReference>
<keyword evidence="2" id="KW-0229">DNA integration</keyword>
<dbReference type="Gene3D" id="1.10.150.130">
    <property type="match status" value="1"/>
</dbReference>
<keyword evidence="4" id="KW-0233">DNA recombination</keyword>
<evidence type="ECO:0000256" key="1">
    <source>
        <dbReference type="ARBA" id="ARBA00008857"/>
    </source>
</evidence>
<dbReference type="PROSITE" id="PS51898">
    <property type="entry name" value="TYR_RECOMBINASE"/>
    <property type="match status" value="1"/>
</dbReference>
<keyword evidence="3 5" id="KW-0238">DNA-binding</keyword>
<evidence type="ECO:0000313" key="9">
    <source>
        <dbReference type="Proteomes" id="UP000219422"/>
    </source>
</evidence>
<evidence type="ECO:0000313" key="8">
    <source>
        <dbReference type="EMBL" id="ATI83280.1"/>
    </source>
</evidence>
<dbReference type="EMBL" id="CP023741">
    <property type="protein sequence ID" value="ATI83280.1"/>
    <property type="molecule type" value="Genomic_DNA"/>
</dbReference>
<dbReference type="AlphaFoldDB" id="A0A291N841"/>
<evidence type="ECO:0000256" key="4">
    <source>
        <dbReference type="ARBA" id="ARBA00023172"/>
    </source>
</evidence>
<evidence type="ECO:0000256" key="2">
    <source>
        <dbReference type="ARBA" id="ARBA00022908"/>
    </source>
</evidence>
<dbReference type="PROSITE" id="PS51900">
    <property type="entry name" value="CB"/>
    <property type="match status" value="1"/>
</dbReference>
<organism evidence="8 9">
    <name type="scientific">Sphingobium yanoikuyae</name>
    <name type="common">Sphingomonas yanoikuyae</name>
    <dbReference type="NCBI Taxonomy" id="13690"/>
    <lineage>
        <taxon>Bacteria</taxon>
        <taxon>Pseudomonadati</taxon>
        <taxon>Pseudomonadota</taxon>
        <taxon>Alphaproteobacteria</taxon>
        <taxon>Sphingomonadales</taxon>
        <taxon>Sphingomonadaceae</taxon>
        <taxon>Sphingobium</taxon>
    </lineage>
</organism>
<dbReference type="Pfam" id="PF00589">
    <property type="entry name" value="Phage_integrase"/>
    <property type="match status" value="1"/>
</dbReference>
<reference evidence="8 9" key="1">
    <citation type="submission" date="2017-10" db="EMBL/GenBank/DDBJ databases">
        <title>Sphingobium yanoikuyae S72.</title>
        <authorList>
            <person name="Sanchez E."/>
            <person name="Bustos P."/>
            <person name="Mendoza P."/>
            <person name="Guo X."/>
            <person name="Mendoza A."/>
        </authorList>
    </citation>
    <scope>NUCLEOTIDE SEQUENCE [LARGE SCALE GENOMIC DNA]</scope>
    <source>
        <strain evidence="8 9">S72</strain>
    </source>
</reference>
<dbReference type="InterPro" id="IPR004107">
    <property type="entry name" value="Integrase_SAM-like_N"/>
</dbReference>
<gene>
    <name evidence="8" type="ORF">A6768_11770</name>
</gene>
<dbReference type="InterPro" id="IPR011010">
    <property type="entry name" value="DNA_brk_join_enz"/>
</dbReference>
<evidence type="ECO:0000256" key="3">
    <source>
        <dbReference type="ARBA" id="ARBA00023125"/>
    </source>
</evidence>
<dbReference type="PANTHER" id="PTHR30629:SF2">
    <property type="entry name" value="PROPHAGE INTEGRASE INTS-RELATED"/>
    <property type="match status" value="1"/>
</dbReference>
<dbReference type="InterPro" id="IPR013762">
    <property type="entry name" value="Integrase-like_cat_sf"/>
</dbReference>
<evidence type="ECO:0000256" key="5">
    <source>
        <dbReference type="PROSITE-ProRule" id="PRU01248"/>
    </source>
</evidence>
<dbReference type="Gene3D" id="3.30.160.390">
    <property type="entry name" value="Integrase, DNA-binding domain"/>
    <property type="match status" value="1"/>
</dbReference>
<dbReference type="InterPro" id="IPR044068">
    <property type="entry name" value="CB"/>
</dbReference>
<feature type="domain" description="Tyr recombinase" evidence="6">
    <location>
        <begin position="209"/>
        <end position="376"/>
    </location>
</feature>
<dbReference type="CDD" id="cd00796">
    <property type="entry name" value="INT_Rci_Hp1_C"/>
    <property type="match status" value="1"/>
</dbReference>
<dbReference type="InterPro" id="IPR002104">
    <property type="entry name" value="Integrase_catalytic"/>
</dbReference>
<protein>
    <submittedName>
        <fullName evidence="8">Integrase</fullName>
    </submittedName>
</protein>
<dbReference type="InterPro" id="IPR025166">
    <property type="entry name" value="Integrase_DNA_bind_dom"/>
</dbReference>
<dbReference type="PANTHER" id="PTHR30629">
    <property type="entry name" value="PROPHAGE INTEGRASE"/>
    <property type="match status" value="1"/>
</dbReference>
<dbReference type="GO" id="GO:0006310">
    <property type="term" value="P:DNA recombination"/>
    <property type="evidence" value="ECO:0007669"/>
    <property type="project" value="UniProtKB-KW"/>
</dbReference>
<dbReference type="InterPro" id="IPR038488">
    <property type="entry name" value="Integrase_DNA-bd_sf"/>
</dbReference>
<feature type="domain" description="Core-binding (CB)" evidence="7">
    <location>
        <begin position="108"/>
        <end position="187"/>
    </location>
</feature>
<sequence length="390" mass="43576">MGPNRDSSQFPDVRRDRLNGNVARRTALTSGYIWDEELKGFALRHTATGRKSWIVQYRHRQDVRRITLGTFPMMKAHDARAEARRILASAALDGLPTRRAQEPADAALRFADYVPIFWAHYTHHWKPSTQRANRHYIQNHFIPAFGERAIASLTRPDIVAWRDGMARREGAFNRAIPVLSVMLGYAETLGYRPHGSNPCKGIARYKRLLKERYLSAREYQRLGAVLLEWAATRPIAIAAIWLLIYLGARKGEILALRWEWIGETYIDLPDSKTGPKRLYLNRQSASVLAGLGRQSGGRVLGATFGPRQLDNAWVEIRSAAGIPDVRLHDLRHSFASVAIGHGISLSKVGGLLGHALPETTVRYAHLADDMIGEAASRVSGSMARALGLVP</sequence>
<name>A0A291N841_SPHYA</name>
<dbReference type="Pfam" id="PF13356">
    <property type="entry name" value="Arm-DNA-bind_3"/>
    <property type="match status" value="1"/>
</dbReference>
<dbReference type="GO" id="GO:0015074">
    <property type="term" value="P:DNA integration"/>
    <property type="evidence" value="ECO:0007669"/>
    <property type="project" value="UniProtKB-KW"/>
</dbReference>
<dbReference type="InterPro" id="IPR010998">
    <property type="entry name" value="Integrase_recombinase_N"/>
</dbReference>
<dbReference type="InterPro" id="IPR050808">
    <property type="entry name" value="Phage_Integrase"/>
</dbReference>
<accession>A0A291N841</accession>
<dbReference type="Gene3D" id="1.10.443.10">
    <property type="entry name" value="Intergrase catalytic core"/>
    <property type="match status" value="1"/>
</dbReference>